<keyword evidence="1" id="KW-0812">Transmembrane</keyword>
<organism evidence="2 3">
    <name type="scientific">Sphaeroforma arctica JP610</name>
    <dbReference type="NCBI Taxonomy" id="667725"/>
    <lineage>
        <taxon>Eukaryota</taxon>
        <taxon>Ichthyosporea</taxon>
        <taxon>Ichthyophonida</taxon>
        <taxon>Sphaeroforma</taxon>
    </lineage>
</organism>
<keyword evidence="1" id="KW-0472">Membrane</keyword>
<evidence type="ECO:0000313" key="2">
    <source>
        <dbReference type="EMBL" id="KNC74906.1"/>
    </source>
</evidence>
<keyword evidence="3" id="KW-1185">Reference proteome</keyword>
<dbReference type="EMBL" id="KQ243990">
    <property type="protein sequence ID" value="KNC74906.1"/>
    <property type="molecule type" value="Genomic_DNA"/>
</dbReference>
<dbReference type="Proteomes" id="UP000054560">
    <property type="component" value="Unassembled WGS sequence"/>
</dbReference>
<evidence type="ECO:0000313" key="3">
    <source>
        <dbReference type="Proteomes" id="UP000054560"/>
    </source>
</evidence>
<accession>A0A0L0FEK1</accession>
<name>A0A0L0FEK1_9EUKA</name>
<protein>
    <submittedName>
        <fullName evidence="2">Uncharacterized protein</fullName>
    </submittedName>
</protein>
<proteinExistence type="predicted"/>
<dbReference type="GeneID" id="25913061"/>
<reference evidence="2 3" key="1">
    <citation type="submission" date="2011-02" db="EMBL/GenBank/DDBJ databases">
        <title>The Genome Sequence of Sphaeroforma arctica JP610.</title>
        <authorList>
            <consortium name="The Broad Institute Genome Sequencing Platform"/>
            <person name="Russ C."/>
            <person name="Cuomo C."/>
            <person name="Young S.K."/>
            <person name="Zeng Q."/>
            <person name="Gargeya S."/>
            <person name="Alvarado L."/>
            <person name="Berlin A."/>
            <person name="Chapman S.B."/>
            <person name="Chen Z."/>
            <person name="Freedman E."/>
            <person name="Gellesch M."/>
            <person name="Goldberg J."/>
            <person name="Griggs A."/>
            <person name="Gujja S."/>
            <person name="Heilman E."/>
            <person name="Heiman D."/>
            <person name="Howarth C."/>
            <person name="Mehta T."/>
            <person name="Neiman D."/>
            <person name="Pearson M."/>
            <person name="Roberts A."/>
            <person name="Saif S."/>
            <person name="Shea T."/>
            <person name="Shenoy N."/>
            <person name="Sisk P."/>
            <person name="Stolte C."/>
            <person name="Sykes S."/>
            <person name="White J."/>
            <person name="Yandava C."/>
            <person name="Burger G."/>
            <person name="Gray M.W."/>
            <person name="Holland P.W.H."/>
            <person name="King N."/>
            <person name="Lang F.B.F."/>
            <person name="Roger A.J."/>
            <person name="Ruiz-Trillo I."/>
            <person name="Haas B."/>
            <person name="Nusbaum C."/>
            <person name="Birren B."/>
        </authorList>
    </citation>
    <scope>NUCLEOTIDE SEQUENCE [LARGE SCALE GENOMIC DNA]</scope>
    <source>
        <strain evidence="2 3">JP610</strain>
    </source>
</reference>
<dbReference type="AlphaFoldDB" id="A0A0L0FEK1"/>
<gene>
    <name evidence="2" type="ORF">SARC_12557</name>
</gene>
<feature type="transmembrane region" description="Helical" evidence="1">
    <location>
        <begin position="21"/>
        <end position="42"/>
    </location>
</feature>
<evidence type="ECO:0000256" key="1">
    <source>
        <dbReference type="SAM" id="Phobius"/>
    </source>
</evidence>
<keyword evidence="1" id="KW-1133">Transmembrane helix</keyword>
<sequence>MARSIPRPALNLMGFTPKQMLGFAPTAAAWGVAGASLALLFWQPTALFSKFPITGKRLIEQEE</sequence>
<dbReference type="RefSeq" id="XP_014148808.1">
    <property type="nucleotide sequence ID" value="XM_014293333.1"/>
</dbReference>